<evidence type="ECO:0000313" key="3">
    <source>
        <dbReference type="Proteomes" id="UP001497457"/>
    </source>
</evidence>
<feature type="transmembrane region" description="Helical" evidence="1">
    <location>
        <begin position="67"/>
        <end position="86"/>
    </location>
</feature>
<accession>A0ABC9EBQ8</accession>
<gene>
    <name evidence="2" type="ORF">URODEC1_LOCUS93327</name>
</gene>
<name>A0ABC9EBQ8_9POAL</name>
<organism evidence="2 3">
    <name type="scientific">Urochloa decumbens</name>
    <dbReference type="NCBI Taxonomy" id="240449"/>
    <lineage>
        <taxon>Eukaryota</taxon>
        <taxon>Viridiplantae</taxon>
        <taxon>Streptophyta</taxon>
        <taxon>Embryophyta</taxon>
        <taxon>Tracheophyta</taxon>
        <taxon>Spermatophyta</taxon>
        <taxon>Magnoliopsida</taxon>
        <taxon>Liliopsida</taxon>
        <taxon>Poales</taxon>
        <taxon>Poaceae</taxon>
        <taxon>PACMAD clade</taxon>
        <taxon>Panicoideae</taxon>
        <taxon>Panicodae</taxon>
        <taxon>Paniceae</taxon>
        <taxon>Melinidinae</taxon>
        <taxon>Urochloa</taxon>
    </lineage>
</organism>
<dbReference type="AlphaFoldDB" id="A0ABC9EBQ8"/>
<proteinExistence type="predicted"/>
<keyword evidence="1" id="KW-0472">Membrane</keyword>
<feature type="transmembrane region" description="Helical" evidence="1">
    <location>
        <begin position="34"/>
        <end position="55"/>
    </location>
</feature>
<keyword evidence="1" id="KW-1133">Transmembrane helix</keyword>
<evidence type="ECO:0000256" key="1">
    <source>
        <dbReference type="SAM" id="Phobius"/>
    </source>
</evidence>
<evidence type="ECO:0000313" key="2">
    <source>
        <dbReference type="EMBL" id="CAL5053592.1"/>
    </source>
</evidence>
<keyword evidence="1" id="KW-0812">Transmembrane</keyword>
<protein>
    <submittedName>
        <fullName evidence="2">Uncharacterized protein</fullName>
    </submittedName>
</protein>
<dbReference type="EMBL" id="OZ075146">
    <property type="protein sequence ID" value="CAL5053592.1"/>
    <property type="molecule type" value="Genomic_DNA"/>
</dbReference>
<reference evidence="2" key="1">
    <citation type="submission" date="2024-10" db="EMBL/GenBank/DDBJ databases">
        <authorList>
            <person name="Ryan C."/>
        </authorList>
    </citation>
    <scope>NUCLEOTIDE SEQUENCE [LARGE SCALE GENOMIC DNA]</scope>
</reference>
<dbReference type="Proteomes" id="UP001497457">
    <property type="component" value="Chromosome 36b"/>
</dbReference>
<sequence>MAALLARYLRRLTAPARAAMDGRAAPAIGRHNQLLIDSGRVLVLLGAVTLTHQLGWSAPASVNAEHLVLGLFIWLLGAALVMLSLVARQFPRLAAAGATIATALRIYLLGGL</sequence>
<keyword evidence="3" id="KW-1185">Reference proteome</keyword>